<dbReference type="GO" id="GO:0005506">
    <property type="term" value="F:iron ion binding"/>
    <property type="evidence" value="ECO:0007669"/>
    <property type="project" value="InterPro"/>
</dbReference>
<dbReference type="GeneID" id="5888109"/>
<keyword evidence="4" id="KW-0560">Oxidoreductase</keyword>
<evidence type="ECO:0000313" key="8">
    <source>
        <dbReference type="Proteomes" id="UP000001357"/>
    </source>
</evidence>
<feature type="non-terminal residue" evidence="7">
    <location>
        <position position="143"/>
    </location>
</feature>
<keyword evidence="5" id="KW-0408">Iron</keyword>
<dbReference type="STRING" id="81824.A9UPU9"/>
<dbReference type="InterPro" id="IPR044862">
    <property type="entry name" value="Pro_4_hyd_alph_FE2OG_OXY"/>
</dbReference>
<dbReference type="InParanoid" id="A9UPU9"/>
<evidence type="ECO:0000313" key="7">
    <source>
        <dbReference type="EMBL" id="EDQ92936.1"/>
    </source>
</evidence>
<evidence type="ECO:0000256" key="2">
    <source>
        <dbReference type="ARBA" id="ARBA00022723"/>
    </source>
</evidence>
<dbReference type="RefSeq" id="XP_001742698.1">
    <property type="nucleotide sequence ID" value="XM_001742646.1"/>
</dbReference>
<dbReference type="Gene3D" id="2.60.120.620">
    <property type="entry name" value="q2cbj1_9rhob like domain"/>
    <property type="match status" value="1"/>
</dbReference>
<dbReference type="InterPro" id="IPR006620">
    <property type="entry name" value="Pro_4_hyd_alph"/>
</dbReference>
<evidence type="ECO:0000256" key="3">
    <source>
        <dbReference type="ARBA" id="ARBA00022964"/>
    </source>
</evidence>
<dbReference type="PANTHER" id="PTHR10869">
    <property type="entry name" value="PROLYL 4-HYDROXYLASE ALPHA SUBUNIT"/>
    <property type="match status" value="1"/>
</dbReference>
<dbReference type="EMBL" id="CH991543">
    <property type="protein sequence ID" value="EDQ92936.1"/>
    <property type="molecule type" value="Genomic_DNA"/>
</dbReference>
<dbReference type="GO" id="GO:0031418">
    <property type="term" value="F:L-ascorbic acid binding"/>
    <property type="evidence" value="ECO:0007669"/>
    <property type="project" value="InterPro"/>
</dbReference>
<dbReference type="SMART" id="SM00702">
    <property type="entry name" value="P4Hc"/>
    <property type="match status" value="1"/>
</dbReference>
<dbReference type="KEGG" id="mbr:MONBRDRAFT_3101"/>
<dbReference type="PANTHER" id="PTHR10869:SF235">
    <property type="entry name" value="PROCOLLAGEN-PROLINE 4-DIOXYGENASE"/>
    <property type="match status" value="1"/>
</dbReference>
<dbReference type="eggNOG" id="KOG1591">
    <property type="taxonomic scope" value="Eukaryota"/>
</dbReference>
<dbReference type="GO" id="GO:0005783">
    <property type="term" value="C:endoplasmic reticulum"/>
    <property type="evidence" value="ECO:0000318"/>
    <property type="project" value="GO_Central"/>
</dbReference>
<protein>
    <recommendedName>
        <fullName evidence="6">Prolyl 4-hydroxylase alpha subunit domain-containing protein</fullName>
    </recommendedName>
</protein>
<evidence type="ECO:0000256" key="5">
    <source>
        <dbReference type="ARBA" id="ARBA00023004"/>
    </source>
</evidence>
<feature type="domain" description="Prolyl 4-hydroxylase alpha subunit" evidence="6">
    <location>
        <begin position="1"/>
        <end position="143"/>
    </location>
</feature>
<keyword evidence="2" id="KW-0479">Metal-binding</keyword>
<proteinExistence type="predicted"/>
<dbReference type="Pfam" id="PF13640">
    <property type="entry name" value="2OG-FeII_Oxy_3"/>
    <property type="match status" value="1"/>
</dbReference>
<sequence>DNDLGQPVTSAYRTSKFTWLEKSADSLVAQIERRAADLLGTEALCIEPLQVVSYQQGQQFKLHHDAGTLLERDGGVELVTPLRTATIFVYLNTIPATRSCAGYTHFPRLGLKVQPKRGRAVVFPNLRADGTVEPATIHAALPM</sequence>
<dbReference type="Proteomes" id="UP000001357">
    <property type="component" value="Unassembled WGS sequence"/>
</dbReference>
<keyword evidence="3" id="KW-0223">Dioxygenase</keyword>
<evidence type="ECO:0000259" key="6">
    <source>
        <dbReference type="SMART" id="SM00702"/>
    </source>
</evidence>
<gene>
    <name evidence="7" type="ORF">MONBRDRAFT_3101</name>
</gene>
<dbReference type="InterPro" id="IPR045054">
    <property type="entry name" value="P4HA-like"/>
</dbReference>
<reference evidence="7 8" key="1">
    <citation type="journal article" date="2008" name="Nature">
        <title>The genome of the choanoflagellate Monosiga brevicollis and the origin of metazoans.</title>
        <authorList>
            <consortium name="JGI Sequencing"/>
            <person name="King N."/>
            <person name="Westbrook M.J."/>
            <person name="Young S.L."/>
            <person name="Kuo A."/>
            <person name="Abedin M."/>
            <person name="Chapman J."/>
            <person name="Fairclough S."/>
            <person name="Hellsten U."/>
            <person name="Isogai Y."/>
            <person name="Letunic I."/>
            <person name="Marr M."/>
            <person name="Pincus D."/>
            <person name="Putnam N."/>
            <person name="Rokas A."/>
            <person name="Wright K.J."/>
            <person name="Zuzow R."/>
            <person name="Dirks W."/>
            <person name="Good M."/>
            <person name="Goodstein D."/>
            <person name="Lemons D."/>
            <person name="Li W."/>
            <person name="Lyons J.B."/>
            <person name="Morris A."/>
            <person name="Nichols S."/>
            <person name="Richter D.J."/>
            <person name="Salamov A."/>
            <person name="Bork P."/>
            <person name="Lim W.A."/>
            <person name="Manning G."/>
            <person name="Miller W.T."/>
            <person name="McGinnis W."/>
            <person name="Shapiro H."/>
            <person name="Tjian R."/>
            <person name="Grigoriev I.V."/>
            <person name="Rokhsar D."/>
        </authorList>
    </citation>
    <scope>NUCLEOTIDE SEQUENCE [LARGE SCALE GENOMIC DNA]</scope>
    <source>
        <strain evidence="8">MX1 / ATCC 50154</strain>
    </source>
</reference>
<evidence type="ECO:0000256" key="1">
    <source>
        <dbReference type="ARBA" id="ARBA00001961"/>
    </source>
</evidence>
<organism evidence="7 8">
    <name type="scientific">Monosiga brevicollis</name>
    <name type="common">Choanoflagellate</name>
    <dbReference type="NCBI Taxonomy" id="81824"/>
    <lineage>
        <taxon>Eukaryota</taxon>
        <taxon>Choanoflagellata</taxon>
        <taxon>Craspedida</taxon>
        <taxon>Salpingoecidae</taxon>
        <taxon>Monosiga</taxon>
    </lineage>
</organism>
<dbReference type="OMA" id="TVQCIEQ"/>
<feature type="non-terminal residue" evidence="7">
    <location>
        <position position="1"/>
    </location>
</feature>
<comment type="cofactor">
    <cofactor evidence="1">
        <name>L-ascorbate</name>
        <dbReference type="ChEBI" id="CHEBI:38290"/>
    </cofactor>
</comment>
<accession>A9UPU9</accession>
<keyword evidence="8" id="KW-1185">Reference proteome</keyword>
<dbReference type="GO" id="GO:0004656">
    <property type="term" value="F:procollagen-proline 4-dioxygenase activity"/>
    <property type="evidence" value="ECO:0000318"/>
    <property type="project" value="GO_Central"/>
</dbReference>
<evidence type="ECO:0000256" key="4">
    <source>
        <dbReference type="ARBA" id="ARBA00023002"/>
    </source>
</evidence>
<dbReference type="AlphaFoldDB" id="A9UPU9"/>
<name>A9UPU9_MONBE</name>